<keyword evidence="2" id="KW-1185">Reference proteome</keyword>
<evidence type="ECO:0000313" key="2">
    <source>
        <dbReference type="Proteomes" id="UP001329430"/>
    </source>
</evidence>
<dbReference type="Proteomes" id="UP001329430">
    <property type="component" value="Chromosome 2"/>
</dbReference>
<organism evidence="1 2">
    <name type="scientific">Pyrocoelia pectoralis</name>
    <dbReference type="NCBI Taxonomy" id="417401"/>
    <lineage>
        <taxon>Eukaryota</taxon>
        <taxon>Metazoa</taxon>
        <taxon>Ecdysozoa</taxon>
        <taxon>Arthropoda</taxon>
        <taxon>Hexapoda</taxon>
        <taxon>Insecta</taxon>
        <taxon>Pterygota</taxon>
        <taxon>Neoptera</taxon>
        <taxon>Endopterygota</taxon>
        <taxon>Coleoptera</taxon>
        <taxon>Polyphaga</taxon>
        <taxon>Elateriformia</taxon>
        <taxon>Elateroidea</taxon>
        <taxon>Lampyridae</taxon>
        <taxon>Lampyrinae</taxon>
        <taxon>Pyrocoelia</taxon>
    </lineage>
</organism>
<comment type="caution">
    <text evidence="1">The sequence shown here is derived from an EMBL/GenBank/DDBJ whole genome shotgun (WGS) entry which is preliminary data.</text>
</comment>
<protein>
    <submittedName>
        <fullName evidence="1">Uncharacterized protein</fullName>
    </submittedName>
</protein>
<proteinExistence type="predicted"/>
<accession>A0AAN7ZI97</accession>
<name>A0AAN7ZI97_9COLE</name>
<dbReference type="EMBL" id="JAVRBK010000002">
    <property type="protein sequence ID" value="KAK5648035.1"/>
    <property type="molecule type" value="Genomic_DNA"/>
</dbReference>
<gene>
    <name evidence="1" type="ORF">RI129_002927</name>
</gene>
<reference evidence="1 2" key="1">
    <citation type="journal article" date="2024" name="Insects">
        <title>An Improved Chromosome-Level Genome Assembly of the Firefly Pyrocoelia pectoralis.</title>
        <authorList>
            <person name="Fu X."/>
            <person name="Meyer-Rochow V.B."/>
            <person name="Ballantyne L."/>
            <person name="Zhu X."/>
        </authorList>
    </citation>
    <scope>NUCLEOTIDE SEQUENCE [LARGE SCALE GENOMIC DNA]</scope>
    <source>
        <strain evidence="1">XCY_ONT2</strain>
    </source>
</reference>
<evidence type="ECO:0000313" key="1">
    <source>
        <dbReference type="EMBL" id="KAK5648035.1"/>
    </source>
</evidence>
<dbReference type="AlphaFoldDB" id="A0AAN7ZI97"/>
<sequence length="129" mass="14885">MKGKSGRCPTRFLFFKQLDKILGSEPNISSPHSIDPSESGEVPCHQLLKVQLIQRPLVKWNVDENTNNEIYKDLGQDTKTQKLHEELKILQTKIHTKSELEERKLSLLEQKLKLDERKVITLEKLAGIN</sequence>